<dbReference type="Pfam" id="PF20684">
    <property type="entry name" value="Fung_rhodopsin"/>
    <property type="match status" value="1"/>
</dbReference>
<comment type="subcellular location">
    <subcellularLocation>
        <location evidence="1">Membrane</location>
        <topology evidence="1">Multi-pass membrane protein</topology>
    </subcellularLocation>
</comment>
<keyword evidence="4 6" id="KW-0472">Membrane</keyword>
<dbReference type="Proteomes" id="UP000248817">
    <property type="component" value="Unassembled WGS sequence"/>
</dbReference>
<name>A0A2V5I722_9EURO</name>
<dbReference type="InterPro" id="IPR052337">
    <property type="entry name" value="SAT4-like"/>
</dbReference>
<dbReference type="InterPro" id="IPR049326">
    <property type="entry name" value="Rhodopsin_dom_fungi"/>
</dbReference>
<dbReference type="EMBL" id="KZ825499">
    <property type="protein sequence ID" value="PYI31821.1"/>
    <property type="molecule type" value="Genomic_DNA"/>
</dbReference>
<dbReference type="PANTHER" id="PTHR33048:SF134">
    <property type="entry name" value="INTEGRAL MEMBRANE PROTEIN"/>
    <property type="match status" value="1"/>
</dbReference>
<feature type="transmembrane region" description="Helical" evidence="6">
    <location>
        <begin position="12"/>
        <end position="32"/>
    </location>
</feature>
<evidence type="ECO:0000313" key="9">
    <source>
        <dbReference type="Proteomes" id="UP000248817"/>
    </source>
</evidence>
<evidence type="ECO:0000256" key="2">
    <source>
        <dbReference type="ARBA" id="ARBA00022692"/>
    </source>
</evidence>
<evidence type="ECO:0000256" key="6">
    <source>
        <dbReference type="SAM" id="Phobius"/>
    </source>
</evidence>
<sequence length="319" mass="35630">MAVSPRGVDLAIWIAVFTLLTTLILSLRFWAIAITRRPLLAHDWLVTIAYFSTCCMAGVCWWAIANRLGAHTNTLSAYELHCLLQTIDSIPYASLFPSRGFTRMLWTTAACVVAYFVSFLPIFLTQCHPVSFGWNPVQGGYCRSLYIQEILSISINMIIDTGIALLPIPALWKLKMATRNKLTISIMFGLGLIVVAVMALRLRITLDPTTNLDFVYGLYPVALVSFLELWLSMIIVCLPVLAPLYRRYIEPCLYRIIGSSGNAEAPLEAPLQEAQHTFGSEPVHHRRRVAVFGDKASGHSSSSQACMILDTQRGYRLLE</sequence>
<feature type="transmembrane region" description="Helical" evidence="6">
    <location>
        <begin position="184"/>
        <end position="204"/>
    </location>
</feature>
<comment type="similarity">
    <text evidence="5">Belongs to the SAT4 family.</text>
</comment>
<keyword evidence="3 6" id="KW-1133">Transmembrane helix</keyword>
<evidence type="ECO:0000313" key="8">
    <source>
        <dbReference type="EMBL" id="PYI31821.1"/>
    </source>
</evidence>
<proteinExistence type="inferred from homology"/>
<organism evidence="8 9">
    <name type="scientific">Aspergillus indologenus CBS 114.80</name>
    <dbReference type="NCBI Taxonomy" id="1450541"/>
    <lineage>
        <taxon>Eukaryota</taxon>
        <taxon>Fungi</taxon>
        <taxon>Dikarya</taxon>
        <taxon>Ascomycota</taxon>
        <taxon>Pezizomycotina</taxon>
        <taxon>Eurotiomycetes</taxon>
        <taxon>Eurotiomycetidae</taxon>
        <taxon>Eurotiales</taxon>
        <taxon>Aspergillaceae</taxon>
        <taxon>Aspergillus</taxon>
        <taxon>Aspergillus subgen. Circumdati</taxon>
    </lineage>
</organism>
<evidence type="ECO:0000256" key="5">
    <source>
        <dbReference type="ARBA" id="ARBA00038359"/>
    </source>
</evidence>
<feature type="domain" description="Rhodopsin" evidence="7">
    <location>
        <begin position="27"/>
        <end position="247"/>
    </location>
</feature>
<evidence type="ECO:0000259" key="7">
    <source>
        <dbReference type="Pfam" id="PF20684"/>
    </source>
</evidence>
<evidence type="ECO:0000256" key="4">
    <source>
        <dbReference type="ARBA" id="ARBA00023136"/>
    </source>
</evidence>
<accession>A0A2V5I722</accession>
<reference evidence="8 9" key="1">
    <citation type="submission" date="2018-02" db="EMBL/GenBank/DDBJ databases">
        <title>The genomes of Aspergillus section Nigri reveals drivers in fungal speciation.</title>
        <authorList>
            <consortium name="DOE Joint Genome Institute"/>
            <person name="Vesth T.C."/>
            <person name="Nybo J."/>
            <person name="Theobald S."/>
            <person name="Brandl J."/>
            <person name="Frisvad J.C."/>
            <person name="Nielsen K.F."/>
            <person name="Lyhne E.K."/>
            <person name="Kogle M.E."/>
            <person name="Kuo A."/>
            <person name="Riley R."/>
            <person name="Clum A."/>
            <person name="Nolan M."/>
            <person name="Lipzen A."/>
            <person name="Salamov A."/>
            <person name="Henrissat B."/>
            <person name="Wiebenga A."/>
            <person name="De vries R.P."/>
            <person name="Grigoriev I.V."/>
            <person name="Mortensen U.H."/>
            <person name="Andersen M.R."/>
            <person name="Baker S.E."/>
        </authorList>
    </citation>
    <scope>NUCLEOTIDE SEQUENCE [LARGE SCALE GENOMIC DNA]</scope>
    <source>
        <strain evidence="8 9">CBS 114.80</strain>
    </source>
</reference>
<dbReference type="PANTHER" id="PTHR33048">
    <property type="entry name" value="PTH11-LIKE INTEGRAL MEMBRANE PROTEIN (AFU_ORTHOLOGUE AFUA_5G11245)"/>
    <property type="match status" value="1"/>
</dbReference>
<keyword evidence="9" id="KW-1185">Reference proteome</keyword>
<evidence type="ECO:0000256" key="3">
    <source>
        <dbReference type="ARBA" id="ARBA00022989"/>
    </source>
</evidence>
<protein>
    <recommendedName>
        <fullName evidence="7">Rhodopsin domain-containing protein</fullName>
    </recommendedName>
</protein>
<evidence type="ECO:0000256" key="1">
    <source>
        <dbReference type="ARBA" id="ARBA00004141"/>
    </source>
</evidence>
<feature type="transmembrane region" description="Helical" evidence="6">
    <location>
        <begin position="104"/>
        <end position="125"/>
    </location>
</feature>
<keyword evidence="2 6" id="KW-0812">Transmembrane</keyword>
<feature type="transmembrane region" description="Helical" evidence="6">
    <location>
        <begin position="44"/>
        <end position="64"/>
    </location>
</feature>
<feature type="transmembrane region" description="Helical" evidence="6">
    <location>
        <begin position="216"/>
        <end position="245"/>
    </location>
</feature>
<dbReference type="GO" id="GO:0016020">
    <property type="term" value="C:membrane"/>
    <property type="evidence" value="ECO:0007669"/>
    <property type="project" value="UniProtKB-SubCell"/>
</dbReference>
<dbReference type="AlphaFoldDB" id="A0A2V5I722"/>
<gene>
    <name evidence="8" type="ORF">BP00DRAFT_486485</name>
</gene>